<name>A0ABP3ETT7_9ACTN</name>
<dbReference type="InterPro" id="IPR014756">
    <property type="entry name" value="Ig_E-set"/>
</dbReference>
<sequence>MLDTSCRPRRATATVLAGCLAFGGMIGALGFADIAQAAGEPTVKALSVTKGSTSGGTAVLITGTGFNGVNESSGVTFGATAAGGTPATNVIVLSDTQIAVKAPAGTGAVSVFVTNANGASSDTSTDNFSYIAPITVTVPANTKLSAAGGTNFTASITGAGVTSSGDVTTKKITATVNGATAKVAYGGTTDTLTITAPAGTPTGTSGTVSVMVLSDGVTGTPDASNAKYVAVVTKLSVVSGPTAGTTGSSDKPAITITGVGLKGATGWQFDAVGATCSAGSGSKEDTTVTCTNIPAGTAGPVTVNFTPANGATQGITAASTYTYTDLG</sequence>
<dbReference type="SUPFAM" id="SSF81296">
    <property type="entry name" value="E set domains"/>
    <property type="match status" value="1"/>
</dbReference>
<comment type="caution">
    <text evidence="2">The sequence shown here is derived from an EMBL/GenBank/DDBJ whole genome shotgun (WGS) entry which is preliminary data.</text>
</comment>
<proteinExistence type="predicted"/>
<evidence type="ECO:0000313" key="3">
    <source>
        <dbReference type="Proteomes" id="UP001500967"/>
    </source>
</evidence>
<gene>
    <name evidence="2" type="ORF">GCM10009539_77720</name>
</gene>
<dbReference type="CDD" id="cd00603">
    <property type="entry name" value="IPT_PCSR"/>
    <property type="match status" value="1"/>
</dbReference>
<dbReference type="Pfam" id="PF01833">
    <property type="entry name" value="TIG"/>
    <property type="match status" value="1"/>
</dbReference>
<protein>
    <recommendedName>
        <fullName evidence="1">IPT/TIG domain-containing protein</fullName>
    </recommendedName>
</protein>
<dbReference type="InterPro" id="IPR013783">
    <property type="entry name" value="Ig-like_fold"/>
</dbReference>
<keyword evidence="3" id="KW-1185">Reference proteome</keyword>
<dbReference type="Proteomes" id="UP001500967">
    <property type="component" value="Unassembled WGS sequence"/>
</dbReference>
<dbReference type="SMART" id="SM00429">
    <property type="entry name" value="IPT"/>
    <property type="match status" value="2"/>
</dbReference>
<feature type="domain" description="IPT/TIG" evidence="1">
    <location>
        <begin position="229"/>
        <end position="324"/>
    </location>
</feature>
<dbReference type="Gene3D" id="2.60.40.10">
    <property type="entry name" value="Immunoglobulins"/>
    <property type="match status" value="2"/>
</dbReference>
<accession>A0ABP3ETT7</accession>
<evidence type="ECO:0000313" key="2">
    <source>
        <dbReference type="EMBL" id="GAA0278339.1"/>
    </source>
</evidence>
<evidence type="ECO:0000259" key="1">
    <source>
        <dbReference type="SMART" id="SM00429"/>
    </source>
</evidence>
<organism evidence="2 3">
    <name type="scientific">Cryptosporangium japonicum</name>
    <dbReference type="NCBI Taxonomy" id="80872"/>
    <lineage>
        <taxon>Bacteria</taxon>
        <taxon>Bacillati</taxon>
        <taxon>Actinomycetota</taxon>
        <taxon>Actinomycetes</taxon>
        <taxon>Cryptosporangiales</taxon>
        <taxon>Cryptosporangiaceae</taxon>
        <taxon>Cryptosporangium</taxon>
    </lineage>
</organism>
<feature type="domain" description="IPT/TIG" evidence="1">
    <location>
        <begin position="40"/>
        <end position="131"/>
    </location>
</feature>
<dbReference type="RefSeq" id="WP_344653959.1">
    <property type="nucleotide sequence ID" value="NZ_BAAAGX010000037.1"/>
</dbReference>
<reference evidence="3" key="1">
    <citation type="journal article" date="2019" name="Int. J. Syst. Evol. Microbiol.">
        <title>The Global Catalogue of Microorganisms (GCM) 10K type strain sequencing project: providing services to taxonomists for standard genome sequencing and annotation.</title>
        <authorList>
            <consortium name="The Broad Institute Genomics Platform"/>
            <consortium name="The Broad Institute Genome Sequencing Center for Infectious Disease"/>
            <person name="Wu L."/>
            <person name="Ma J."/>
        </authorList>
    </citation>
    <scope>NUCLEOTIDE SEQUENCE [LARGE SCALE GENOMIC DNA]</scope>
    <source>
        <strain evidence="3">JCM 10425</strain>
    </source>
</reference>
<dbReference type="InterPro" id="IPR002909">
    <property type="entry name" value="IPT_dom"/>
</dbReference>
<dbReference type="EMBL" id="BAAAGX010000037">
    <property type="protein sequence ID" value="GAA0278339.1"/>
    <property type="molecule type" value="Genomic_DNA"/>
</dbReference>